<dbReference type="EC" id="2.4.2.1" evidence="7"/>
<comment type="caution">
    <text evidence="9">The sequence shown here is derived from an EMBL/GenBank/DDBJ whole genome shotgun (WGS) entry which is preliminary data.</text>
</comment>
<keyword evidence="4 7" id="KW-0328">Glycosyltransferase</keyword>
<evidence type="ECO:0000313" key="9">
    <source>
        <dbReference type="EMBL" id="MCQ1529847.1"/>
    </source>
</evidence>
<keyword evidence="5 7" id="KW-0808">Transferase</keyword>
<comment type="catalytic activity">
    <reaction evidence="6">
        <text>a purine 2'-deoxy-D-ribonucleoside + phosphate = a purine nucleobase + 2-deoxy-alpha-D-ribose 1-phosphate</text>
        <dbReference type="Rhea" id="RHEA:36431"/>
        <dbReference type="ChEBI" id="CHEBI:26386"/>
        <dbReference type="ChEBI" id="CHEBI:43474"/>
        <dbReference type="ChEBI" id="CHEBI:57259"/>
        <dbReference type="ChEBI" id="CHEBI:142361"/>
        <dbReference type="EC" id="2.4.2.1"/>
    </reaction>
</comment>
<feature type="domain" description="Nucleoside phosphorylase" evidence="8">
    <location>
        <begin position="18"/>
        <end position="264"/>
    </location>
</feature>
<comment type="similarity">
    <text evidence="3 7">Belongs to the PNP/MTAP phosphorylase family.</text>
</comment>
<dbReference type="GO" id="GO:0004731">
    <property type="term" value="F:purine-nucleoside phosphorylase activity"/>
    <property type="evidence" value="ECO:0007669"/>
    <property type="project" value="UniProtKB-EC"/>
</dbReference>
<evidence type="ECO:0000259" key="8">
    <source>
        <dbReference type="Pfam" id="PF01048"/>
    </source>
</evidence>
<dbReference type="NCBIfam" id="TIGR01700">
    <property type="entry name" value="PNPH"/>
    <property type="match status" value="1"/>
</dbReference>
<evidence type="ECO:0000256" key="7">
    <source>
        <dbReference type="PIRNR" id="PIRNR000477"/>
    </source>
</evidence>
<keyword evidence="10" id="KW-1185">Reference proteome</keyword>
<evidence type="ECO:0000256" key="4">
    <source>
        <dbReference type="ARBA" id="ARBA00022676"/>
    </source>
</evidence>
<protein>
    <recommendedName>
        <fullName evidence="7">Purine nucleoside phosphorylase</fullName>
        <ecNumber evidence="7">2.4.2.1</ecNumber>
    </recommendedName>
    <alternativeName>
        <fullName evidence="7">Inosine-guanosine phosphorylase</fullName>
    </alternativeName>
</protein>
<dbReference type="Gene3D" id="3.40.50.1580">
    <property type="entry name" value="Nucleoside phosphorylase domain"/>
    <property type="match status" value="1"/>
</dbReference>
<sequence>MILEAKDYIAGSLDERPEIGLILGSGLGVLGDEAEKKNIIDYHDIPNFPVSTIEGHKGRFIFGEIANRKVAVMQGRFHYYEGYTMKEVAFPVWVMRALGIKKLIVTNAAGGVNTGYSPGDLMLIKDHINLMGSNPLIGPNLDSYGTRFPDMSNAYPMSMRDMVKRISEVLNIPIKEGVYASMTGPAYETPAEIRMARTMGADAVGMSTVPEVIAANHSGMEVIGISCITNMAAGVLDKPLSHDEVIETANEVKDKFIKLVMGIIKEM</sequence>
<dbReference type="InterPro" id="IPR000845">
    <property type="entry name" value="Nucleoside_phosphorylase_d"/>
</dbReference>
<evidence type="ECO:0000256" key="3">
    <source>
        <dbReference type="ARBA" id="ARBA00006751"/>
    </source>
</evidence>
<dbReference type="PANTHER" id="PTHR11904:SF9">
    <property type="entry name" value="PURINE NUCLEOSIDE PHOSPHORYLASE-RELATED"/>
    <property type="match status" value="1"/>
</dbReference>
<evidence type="ECO:0000313" key="10">
    <source>
        <dbReference type="Proteomes" id="UP001651880"/>
    </source>
</evidence>
<name>A0ABT1NF20_9FIRM</name>
<reference evidence="9 10" key="1">
    <citation type="submission" date="2021-10" db="EMBL/GenBank/DDBJ databases">
        <title>Lutispora strain m25 sp. nov., a thermophilic, non-spore-forming bacterium isolated from a lab-scale methanogenic bioreactor digesting anaerobic sludge.</title>
        <authorList>
            <person name="El Houari A."/>
            <person name="Mcdonald J."/>
        </authorList>
    </citation>
    <scope>NUCLEOTIDE SEQUENCE [LARGE SCALE GENOMIC DNA]</scope>
    <source>
        <strain evidence="10">m25</strain>
    </source>
</reference>
<dbReference type="EMBL" id="JAJEKE010000007">
    <property type="protein sequence ID" value="MCQ1529847.1"/>
    <property type="molecule type" value="Genomic_DNA"/>
</dbReference>
<dbReference type="NCBIfam" id="NF006054">
    <property type="entry name" value="PRK08202.1"/>
    <property type="match status" value="1"/>
</dbReference>
<comment type="pathway">
    <text evidence="2 7">Purine metabolism; purine nucleoside salvage.</text>
</comment>
<dbReference type="InterPro" id="IPR011268">
    <property type="entry name" value="Purine_phosphorylase"/>
</dbReference>
<evidence type="ECO:0000256" key="1">
    <source>
        <dbReference type="ARBA" id="ARBA00002678"/>
    </source>
</evidence>
<dbReference type="NCBIfam" id="TIGR01697">
    <property type="entry name" value="PNPH-PUNA-XAPA"/>
    <property type="match status" value="1"/>
</dbReference>
<dbReference type="Proteomes" id="UP001651880">
    <property type="component" value="Unassembled WGS sequence"/>
</dbReference>
<evidence type="ECO:0000256" key="6">
    <source>
        <dbReference type="ARBA" id="ARBA00048556"/>
    </source>
</evidence>
<dbReference type="InterPro" id="IPR035994">
    <property type="entry name" value="Nucleoside_phosphorylase_sf"/>
</dbReference>
<dbReference type="Pfam" id="PF01048">
    <property type="entry name" value="PNP_UDP_1"/>
    <property type="match status" value="1"/>
</dbReference>
<dbReference type="CDD" id="cd09009">
    <property type="entry name" value="PNP-EcPNPII_like"/>
    <property type="match status" value="1"/>
</dbReference>
<dbReference type="PIRSF" id="PIRSF000477">
    <property type="entry name" value="PurNPase"/>
    <property type="match status" value="1"/>
</dbReference>
<evidence type="ECO:0000256" key="2">
    <source>
        <dbReference type="ARBA" id="ARBA00005058"/>
    </source>
</evidence>
<comment type="function">
    <text evidence="1">The purine nucleoside phosphorylases catalyze the phosphorolytic breakdown of the N-glycosidic bond in the beta-(deoxy)ribonucleoside molecules, with the formation of the corresponding free purine bases and pentose-1-phosphate. Cleaves guanosine, inosine, 2'-deoxyguanosine and 2'-deoxyinosine.</text>
</comment>
<evidence type="ECO:0000256" key="5">
    <source>
        <dbReference type="ARBA" id="ARBA00022679"/>
    </source>
</evidence>
<dbReference type="InterPro" id="IPR011270">
    <property type="entry name" value="Pur_Nuc_Pase_Ino/Guo-sp"/>
</dbReference>
<accession>A0ABT1NF20</accession>
<gene>
    <name evidence="9" type="ORF">LJD61_09855</name>
</gene>
<organism evidence="9 10">
    <name type="scientific">Lutispora saccharofermentans</name>
    <dbReference type="NCBI Taxonomy" id="3024236"/>
    <lineage>
        <taxon>Bacteria</taxon>
        <taxon>Bacillati</taxon>
        <taxon>Bacillota</taxon>
        <taxon>Clostridia</taxon>
        <taxon>Lutisporales</taxon>
        <taxon>Lutisporaceae</taxon>
        <taxon>Lutispora</taxon>
    </lineage>
</organism>
<proteinExistence type="inferred from homology"/>
<dbReference type="SUPFAM" id="SSF53167">
    <property type="entry name" value="Purine and uridine phosphorylases"/>
    <property type="match status" value="1"/>
</dbReference>
<dbReference type="PANTHER" id="PTHR11904">
    <property type="entry name" value="METHYLTHIOADENOSINE/PURINE NUCLEOSIDE PHOSPHORYLASE"/>
    <property type="match status" value="1"/>
</dbReference>